<gene>
    <name evidence="5" type="ORF">DBZ36_19460</name>
</gene>
<organism evidence="5 6">
    <name type="scientific">Alginatibacterium sediminis</name>
    <dbReference type="NCBI Taxonomy" id="2164068"/>
    <lineage>
        <taxon>Bacteria</taxon>
        <taxon>Pseudomonadati</taxon>
        <taxon>Pseudomonadota</taxon>
        <taxon>Gammaproteobacteria</taxon>
        <taxon>Alteromonadales</taxon>
        <taxon>Alteromonadaceae</taxon>
        <taxon>Alginatibacterium</taxon>
    </lineage>
</organism>
<comment type="caution">
    <text evidence="5">The sequence shown here is derived from an EMBL/GenBank/DDBJ whole genome shotgun (WGS) entry which is preliminary data.</text>
</comment>
<dbReference type="Pfam" id="PF01055">
    <property type="entry name" value="Glyco_hydro_31_2nd"/>
    <property type="match status" value="1"/>
</dbReference>
<dbReference type="InterPro" id="IPR048395">
    <property type="entry name" value="Glyco_hydro_31_C"/>
</dbReference>
<comment type="similarity">
    <text evidence="1 2">Belongs to the glycosyl hydrolase 31 family.</text>
</comment>
<dbReference type="OrthoDB" id="176168at2"/>
<sequence>MDIKHSTSEFQISHQGRTIIAHSHNRPAFYLGRGDATFNMYRGNFDIADYLTERLALRQFSIQENSDNTRIDLSIEGTTQLSLIVTSTAQGRLKIAFEAASDDYNRIWLRVDAKPSDNIYGCGAQLSHFNLRGKDFPLWTSEPGVGRNKETYTTWQADVNDKAGGDYYTTNYPQPTFISSQKYFCHLQTTAWANFDFRHDQFHELQCWEIPEYLLFGMEDNYIDLMENFSDFFGRQPELPEWVYNGIILGIQGGTDFTVERVEQARKAGIKVSAAWCQDWQGIKFTSFGKRLQWNWQWNPEVYPDLDKRIHELKEDGIRFLGYINPYVLQDYPLYNEAKELGLLAKKIDGSDYVVDFGEFDCGVVDFTNPEGERWYKEVIKREMIDFGLDGWMADFGEYLPTDCVLHNGKSAELEHNDWPRRWAKINHEAIAESGKTDDILFFMRAGYTGIQGYCHTLWAGDQSVDWSMDDGLASVIPGALSTAMTGNGIHHSDIGGYTTLHGNKRDQELLLRWTEMAAFTPIMRSHEGNRPNDNHQYFDDPASMAHLASMTRVYTHLKPYLKQIVAQNAGKGTPVQRPLFMHYEQDETCYDIQYQYLLGPDILVAPVHQAKQSEWELYLPKDEWVHAWTGEVFLGGWITIAAPIGKPPVFYRKASKHSALFDGLVAQL</sequence>
<dbReference type="InterPro" id="IPR013780">
    <property type="entry name" value="Glyco_hydro_b"/>
</dbReference>
<dbReference type="GO" id="GO:0004558">
    <property type="term" value="F:alpha-1,4-glucosidase activity"/>
    <property type="evidence" value="ECO:0007669"/>
    <property type="project" value="UniProtKB-EC"/>
</dbReference>
<keyword evidence="6" id="KW-1185">Reference proteome</keyword>
<dbReference type="Gene3D" id="3.20.20.80">
    <property type="entry name" value="Glycosidases"/>
    <property type="match status" value="1"/>
</dbReference>
<keyword evidence="2 5" id="KW-0378">Hydrolase</keyword>
<dbReference type="InterPro" id="IPR000322">
    <property type="entry name" value="Glyco_hydro_31_TIM"/>
</dbReference>
<dbReference type="EC" id="3.2.1.20" evidence="5"/>
<dbReference type="GO" id="GO:0030246">
    <property type="term" value="F:carbohydrate binding"/>
    <property type="evidence" value="ECO:0007669"/>
    <property type="project" value="InterPro"/>
</dbReference>
<dbReference type="Pfam" id="PF21365">
    <property type="entry name" value="Glyco_hydro_31_3rd"/>
    <property type="match status" value="1"/>
</dbReference>
<dbReference type="SUPFAM" id="SSF51445">
    <property type="entry name" value="(Trans)glycosidases"/>
    <property type="match status" value="1"/>
</dbReference>
<dbReference type="PANTHER" id="PTHR46959">
    <property type="entry name" value="SULFOQUINOVOSIDASE"/>
    <property type="match status" value="1"/>
</dbReference>
<accession>A0A420E677</accession>
<evidence type="ECO:0000256" key="1">
    <source>
        <dbReference type="ARBA" id="ARBA00007806"/>
    </source>
</evidence>
<evidence type="ECO:0000259" key="4">
    <source>
        <dbReference type="Pfam" id="PF21365"/>
    </source>
</evidence>
<dbReference type="SUPFAM" id="SSF51011">
    <property type="entry name" value="Glycosyl hydrolase domain"/>
    <property type="match status" value="1"/>
</dbReference>
<dbReference type="EMBL" id="RAQO01000012">
    <property type="protein sequence ID" value="RKF13238.1"/>
    <property type="molecule type" value="Genomic_DNA"/>
</dbReference>
<evidence type="ECO:0000259" key="3">
    <source>
        <dbReference type="Pfam" id="PF01055"/>
    </source>
</evidence>
<name>A0A420E677_9ALTE</name>
<proteinExistence type="inferred from homology"/>
<dbReference type="AlphaFoldDB" id="A0A420E677"/>
<dbReference type="CDD" id="cd14752">
    <property type="entry name" value="GH31_N"/>
    <property type="match status" value="1"/>
</dbReference>
<dbReference type="Gene3D" id="2.60.40.1180">
    <property type="entry name" value="Golgi alpha-mannosidase II"/>
    <property type="match status" value="1"/>
</dbReference>
<dbReference type="Gene3D" id="2.60.40.1760">
    <property type="entry name" value="glycosyl hydrolase (family 31)"/>
    <property type="match status" value="1"/>
</dbReference>
<dbReference type="RefSeq" id="WP_120356651.1">
    <property type="nucleotide sequence ID" value="NZ_RAQO01000012.1"/>
</dbReference>
<dbReference type="InterPro" id="IPR017853">
    <property type="entry name" value="GH"/>
</dbReference>
<dbReference type="Proteomes" id="UP000286482">
    <property type="component" value="Unassembled WGS sequence"/>
</dbReference>
<evidence type="ECO:0000313" key="5">
    <source>
        <dbReference type="EMBL" id="RKF13238.1"/>
    </source>
</evidence>
<dbReference type="NCBIfam" id="NF007746">
    <property type="entry name" value="PRK10426.1"/>
    <property type="match status" value="1"/>
</dbReference>
<reference evidence="5 6" key="1">
    <citation type="submission" date="2018-09" db="EMBL/GenBank/DDBJ databases">
        <authorList>
            <person name="Wang Z."/>
        </authorList>
    </citation>
    <scope>NUCLEOTIDE SEQUENCE [LARGE SCALE GENOMIC DNA]</scope>
    <source>
        <strain evidence="5 6">ALS 81</strain>
    </source>
</reference>
<evidence type="ECO:0000256" key="2">
    <source>
        <dbReference type="RuleBase" id="RU361185"/>
    </source>
</evidence>
<dbReference type="InterPro" id="IPR044112">
    <property type="entry name" value="YihQ_TIM-like"/>
</dbReference>
<evidence type="ECO:0000313" key="6">
    <source>
        <dbReference type="Proteomes" id="UP000286482"/>
    </source>
</evidence>
<dbReference type="InterPro" id="IPR011013">
    <property type="entry name" value="Gal_mutarotase_sf_dom"/>
</dbReference>
<dbReference type="PANTHER" id="PTHR46959:SF2">
    <property type="entry name" value="SULFOQUINOVOSIDASE"/>
    <property type="match status" value="1"/>
</dbReference>
<dbReference type="GO" id="GO:0005975">
    <property type="term" value="P:carbohydrate metabolic process"/>
    <property type="evidence" value="ECO:0007669"/>
    <property type="project" value="InterPro"/>
</dbReference>
<dbReference type="CDD" id="cd06594">
    <property type="entry name" value="GH31_glucosidase_YihQ"/>
    <property type="match status" value="1"/>
</dbReference>
<protein>
    <submittedName>
        <fullName evidence="5">Alpha-glucosidase</fullName>
        <ecNumber evidence="5">3.2.1.20</ecNumber>
    </submittedName>
</protein>
<dbReference type="InterPro" id="IPR052990">
    <property type="entry name" value="Sulfoquinovosidase_GH31"/>
</dbReference>
<feature type="domain" description="Glycosyl hydrolase family 31 C-terminal" evidence="4">
    <location>
        <begin position="573"/>
        <end position="654"/>
    </location>
</feature>
<keyword evidence="2 5" id="KW-0326">Glycosidase</keyword>
<feature type="domain" description="Glycoside hydrolase family 31 TIM barrel" evidence="3">
    <location>
        <begin position="259"/>
        <end position="562"/>
    </location>
</feature>
<dbReference type="SUPFAM" id="SSF74650">
    <property type="entry name" value="Galactose mutarotase-like"/>
    <property type="match status" value="1"/>
</dbReference>